<name>A0ABR3T5A8_9PEZI</name>
<protein>
    <submittedName>
        <fullName evidence="1">Uncharacterized protein</fullName>
    </submittedName>
</protein>
<gene>
    <name evidence="1" type="ORF">SLS56_002161</name>
</gene>
<keyword evidence="2" id="KW-1185">Reference proteome</keyword>
<reference evidence="1 2" key="1">
    <citation type="submission" date="2024-02" db="EMBL/GenBank/DDBJ databases">
        <title>De novo assembly and annotation of 12 fungi associated with fruit tree decline syndrome in Ontario, Canada.</title>
        <authorList>
            <person name="Sulman M."/>
            <person name="Ellouze W."/>
            <person name="Ilyukhin E."/>
        </authorList>
    </citation>
    <scope>NUCLEOTIDE SEQUENCE [LARGE SCALE GENOMIC DNA]</scope>
    <source>
        <strain evidence="1 2">M1-105</strain>
    </source>
</reference>
<evidence type="ECO:0000313" key="1">
    <source>
        <dbReference type="EMBL" id="KAL1634759.1"/>
    </source>
</evidence>
<sequence>MDSSQDLSLPRTAPNTERHRATLNGRYKFAIYTIAELDQGSLHALQRDLNAAEYCHNTCALAPQPNFAGRPLRDVFDYHVRVRDEDQTVHPLFFIVATDTDYTSKGVIVVHLDTGQDEQEDRVDQGRCGVDRAASWGMNIDIGNMDWEDLKEEEQEEWIRDLPGLLEPGYERKPADRRRVQMAGNYSSQSDAWAQIVKLHPWFCKSHPTTHRQVAICVDEPDFENEGVLIVRYDWDGNVDIHDDSEIVGLHLSCEKVKRVPASRIVAELDDYCGENGLPQAIDS</sequence>
<dbReference type="EMBL" id="JAJVDC020000014">
    <property type="protein sequence ID" value="KAL1634759.1"/>
    <property type="molecule type" value="Genomic_DNA"/>
</dbReference>
<organism evidence="1 2">
    <name type="scientific">Neofusicoccum ribis</name>
    <dbReference type="NCBI Taxonomy" id="45134"/>
    <lineage>
        <taxon>Eukaryota</taxon>
        <taxon>Fungi</taxon>
        <taxon>Dikarya</taxon>
        <taxon>Ascomycota</taxon>
        <taxon>Pezizomycotina</taxon>
        <taxon>Dothideomycetes</taxon>
        <taxon>Dothideomycetes incertae sedis</taxon>
        <taxon>Botryosphaeriales</taxon>
        <taxon>Botryosphaeriaceae</taxon>
        <taxon>Neofusicoccum</taxon>
    </lineage>
</organism>
<proteinExistence type="predicted"/>
<comment type="caution">
    <text evidence="1">The sequence shown here is derived from an EMBL/GenBank/DDBJ whole genome shotgun (WGS) entry which is preliminary data.</text>
</comment>
<accession>A0ABR3T5A8</accession>
<evidence type="ECO:0000313" key="2">
    <source>
        <dbReference type="Proteomes" id="UP001521116"/>
    </source>
</evidence>
<dbReference type="Proteomes" id="UP001521116">
    <property type="component" value="Unassembled WGS sequence"/>
</dbReference>